<evidence type="ECO:0000313" key="2">
    <source>
        <dbReference type="EMBL" id="CAB4147032.1"/>
    </source>
</evidence>
<evidence type="ECO:0000256" key="1">
    <source>
        <dbReference type="SAM" id="MobiDB-lite"/>
    </source>
</evidence>
<protein>
    <submittedName>
        <fullName evidence="2">Uncharacterized protein</fullName>
    </submittedName>
</protein>
<sequence>MIKIPQQAPLGRKYRVSSESAWPLRGPDGKTFAERRKEQEQRK</sequence>
<dbReference type="EMBL" id="LR796491">
    <property type="protein sequence ID" value="CAB4147032.1"/>
    <property type="molecule type" value="Genomic_DNA"/>
</dbReference>
<feature type="region of interest" description="Disordered" evidence="1">
    <location>
        <begin position="1"/>
        <end position="43"/>
    </location>
</feature>
<reference evidence="2" key="1">
    <citation type="submission" date="2020-04" db="EMBL/GenBank/DDBJ databases">
        <authorList>
            <person name="Chiriac C."/>
            <person name="Salcher M."/>
            <person name="Ghai R."/>
            <person name="Kavagutti S V."/>
        </authorList>
    </citation>
    <scope>NUCLEOTIDE SEQUENCE</scope>
</reference>
<proteinExistence type="predicted"/>
<feature type="compositionally biased region" description="Basic and acidic residues" evidence="1">
    <location>
        <begin position="27"/>
        <end position="43"/>
    </location>
</feature>
<name>A0A6J5ML59_9CAUD</name>
<organism evidence="2">
    <name type="scientific">uncultured Caudovirales phage</name>
    <dbReference type="NCBI Taxonomy" id="2100421"/>
    <lineage>
        <taxon>Viruses</taxon>
        <taxon>Duplodnaviria</taxon>
        <taxon>Heunggongvirae</taxon>
        <taxon>Uroviricota</taxon>
        <taxon>Caudoviricetes</taxon>
        <taxon>Peduoviridae</taxon>
        <taxon>Maltschvirus</taxon>
        <taxon>Maltschvirus maltsch</taxon>
    </lineage>
</organism>
<gene>
    <name evidence="2" type="ORF">UFOVP506_8</name>
</gene>
<accession>A0A6J5ML59</accession>